<evidence type="ECO:0000259" key="2">
    <source>
        <dbReference type="PROSITE" id="PS50878"/>
    </source>
</evidence>
<feature type="domain" description="OTU" evidence="1">
    <location>
        <begin position="23"/>
        <end position="178"/>
    </location>
</feature>
<comment type="caution">
    <text evidence="3">The sequence shown here is derived from an EMBL/GenBank/DDBJ whole genome shotgun (WGS) entry which is preliminary data.</text>
</comment>
<dbReference type="PANTHER" id="PTHR47510">
    <property type="entry name" value="REVERSE TRANSCRIPTASE DOMAIN-CONTAINING PROTEIN"/>
    <property type="match status" value="1"/>
</dbReference>
<dbReference type="Gene3D" id="3.90.70.80">
    <property type="match status" value="1"/>
</dbReference>
<dbReference type="PROSITE" id="PS50802">
    <property type="entry name" value="OTU"/>
    <property type="match status" value="1"/>
</dbReference>
<dbReference type="Pfam" id="PF14529">
    <property type="entry name" value="Exo_endo_phos_2"/>
    <property type="match status" value="1"/>
</dbReference>
<dbReference type="EMBL" id="JBEHCU010004855">
    <property type="protein sequence ID" value="KAL1401429.1"/>
    <property type="molecule type" value="Genomic_DNA"/>
</dbReference>
<dbReference type="SUPFAM" id="SSF56219">
    <property type="entry name" value="DNase I-like"/>
    <property type="match status" value="1"/>
</dbReference>
<sequence length="1361" mass="150704">MKNWKFGTKLTTQEERVYGGETIKVVDVPGDGNCLFYSVTQQLSGWTTFDRSFVKLASDLRKKVVKYIWDHLEDFVEVLENEIITKEVVDGKGVGGLPVGPVTSAKVEAFLNDLETEGAWGGAESLKAMGCFLRADIKVYTPVYGPVDIAYMGGGVGEVRGIELYFNGLNHYGSVVRQNKKENEQNLVKYENRTGKEKSNDRIGKMEVDENCISGKGTVGIRIEMEGNQIGEDIDGNIVHENEGLLNDCVGKGVSLEQGQLETQGVMDVDCGGIGGEEGRSLRLLDDCGGRGKSVEQDPNVQDGILLNECAGKGDSLEQGQLEMQGVMDVDCGGIEGEEGRSLRLLDDFGGRKKSTVVGGVLLNECVGKGDSAEQEQLEKQGVMDVDCGGIGGEEGRSLRLLDDCGGRGKSGEQDPTVQDGILLNECVGKGDSAEQEQLEKQGVMDVDCGGIGGEEGRSLRLLDDCGGRGKSVEQDPTVQDGILLNECAGKGDSLEQGQLEMQGVMDVDCGGIEGEEGRSLRLLDDFGGRRKSTVLGGVLLNECVGKGDSAEQEQLEKQGVMDVDCGGIEGEEATKRRREEVNNQSWESWDNSLETETGQTTNSLTLGAAVKMLMGQFTETRAMIDGLRNDINTKIDAVKSDLEEKLNDVKLDINSLKVECTSKFATNDAALKSINDRLGSVSQNVGALELRNELIISGIPFQSGENLYAYLQEICKELLPSTSNPLASCKRMKLESLKNGDESLVVVEFALKSARDEVYSAYMRRCDLKLRHLGLNSDRRVYINENLDTAARKLKSAALRLKKAGKVASVYTSKGIVHVKQAVGTSSVAVFSEEDLNKFTTEGLALDLHVAGHRLLLFVVYNPPGNDCSNFLETKLAELATKYEDILLIGDFNTDLLRPSSKRSQFESVLRNFSICPVSEEATYFHNNGCSQLDLLLTTSAEKVLRFGQVSFPGLSQHDLIFASLDFDVAEPLTTTTYRDYVNFDAQSLKDAVLCIPWNRFYEFSEPEESVDFFTDQLKTVHDAYIPLRTRSNRKKANAWFTATVQRSMLERDLAYKDWQHATPDSKAQKRQLYNLLRNRANSLVKRAKEQHLNGFLSNTNSNTLWKRVRSLGIGKEKAQHVCEFDPDQINQMFLSNFTVNSTDDGFSRRRLPTPFNFSFRPVQYWEVVNAIYDIGSNAAGLDGLPINFLKIVLPLVFRHITHMFNMLIEKSVFPTRWKHAKILPLKKKQNLNNITNLRPISILCAISKAFEKLLVRQMTQFIDENRLLSEHQAGFRKGQSIKTAILRVHDDLSSTVDKKGAAILVLLDFSKAFDTIPHDKLCEKLQNQFFFSDPALMLLKSYLIDRKQTVFCGDKSSSC</sequence>
<feature type="domain" description="Reverse transcriptase" evidence="2">
    <location>
        <begin position="1208"/>
        <end position="1361"/>
    </location>
</feature>
<dbReference type="PANTHER" id="PTHR47510:SF3">
    <property type="entry name" value="ENDO_EXONUCLEASE_PHOSPHATASE DOMAIN-CONTAINING PROTEIN"/>
    <property type="match status" value="1"/>
</dbReference>
<dbReference type="InterPro" id="IPR003323">
    <property type="entry name" value="OTU_dom"/>
</dbReference>
<gene>
    <name evidence="3" type="ORF">pipiens_006600</name>
</gene>
<dbReference type="InterPro" id="IPR005135">
    <property type="entry name" value="Endo/exonuclease/phosphatase"/>
</dbReference>
<dbReference type="CDD" id="cd22744">
    <property type="entry name" value="OTU"/>
    <property type="match status" value="1"/>
</dbReference>
<dbReference type="InterPro" id="IPR038765">
    <property type="entry name" value="Papain-like_cys_pep_sf"/>
</dbReference>
<dbReference type="PROSITE" id="PS50878">
    <property type="entry name" value="RT_POL"/>
    <property type="match status" value="1"/>
</dbReference>
<protein>
    <submittedName>
        <fullName evidence="3">Uncharacterized protein</fullName>
    </submittedName>
</protein>
<feature type="non-terminal residue" evidence="3">
    <location>
        <position position="1361"/>
    </location>
</feature>
<dbReference type="InterPro" id="IPR000477">
    <property type="entry name" value="RT_dom"/>
</dbReference>
<dbReference type="InterPro" id="IPR036691">
    <property type="entry name" value="Endo/exonu/phosph_ase_sf"/>
</dbReference>
<dbReference type="Gene3D" id="3.60.10.10">
    <property type="entry name" value="Endonuclease/exonuclease/phosphatase"/>
    <property type="match status" value="1"/>
</dbReference>
<accession>A0ABD1DSU9</accession>
<dbReference type="Pfam" id="PF02338">
    <property type="entry name" value="OTU"/>
    <property type="match status" value="1"/>
</dbReference>
<reference evidence="3 4" key="1">
    <citation type="submission" date="2024-05" db="EMBL/GenBank/DDBJ databases">
        <title>Culex pipiens pipiens assembly and annotation.</title>
        <authorList>
            <person name="Alout H."/>
            <person name="Durand T."/>
        </authorList>
    </citation>
    <scope>NUCLEOTIDE SEQUENCE [LARGE SCALE GENOMIC DNA]</scope>
    <source>
        <strain evidence="3">HA-2024</strain>
        <tissue evidence="3">Whole body</tissue>
    </source>
</reference>
<dbReference type="Pfam" id="PF00078">
    <property type="entry name" value="RVT_1"/>
    <property type="match status" value="1"/>
</dbReference>
<dbReference type="GO" id="GO:0071897">
    <property type="term" value="P:DNA biosynthetic process"/>
    <property type="evidence" value="ECO:0007669"/>
    <property type="project" value="UniProtKB-ARBA"/>
</dbReference>
<evidence type="ECO:0000259" key="1">
    <source>
        <dbReference type="PROSITE" id="PS50802"/>
    </source>
</evidence>
<organism evidence="3 4">
    <name type="scientific">Culex pipiens pipiens</name>
    <name type="common">Northern house mosquito</name>
    <dbReference type="NCBI Taxonomy" id="38569"/>
    <lineage>
        <taxon>Eukaryota</taxon>
        <taxon>Metazoa</taxon>
        <taxon>Ecdysozoa</taxon>
        <taxon>Arthropoda</taxon>
        <taxon>Hexapoda</taxon>
        <taxon>Insecta</taxon>
        <taxon>Pterygota</taxon>
        <taxon>Neoptera</taxon>
        <taxon>Endopterygota</taxon>
        <taxon>Diptera</taxon>
        <taxon>Nematocera</taxon>
        <taxon>Culicoidea</taxon>
        <taxon>Culicidae</taxon>
        <taxon>Culicinae</taxon>
        <taxon>Culicini</taxon>
        <taxon>Culex</taxon>
        <taxon>Culex</taxon>
    </lineage>
</organism>
<keyword evidence="4" id="KW-1185">Reference proteome</keyword>
<dbReference type="SUPFAM" id="SSF54001">
    <property type="entry name" value="Cysteine proteinases"/>
    <property type="match status" value="1"/>
</dbReference>
<dbReference type="SUPFAM" id="SSF56672">
    <property type="entry name" value="DNA/RNA polymerases"/>
    <property type="match status" value="1"/>
</dbReference>
<dbReference type="Proteomes" id="UP001562425">
    <property type="component" value="Unassembled WGS sequence"/>
</dbReference>
<dbReference type="InterPro" id="IPR043502">
    <property type="entry name" value="DNA/RNA_pol_sf"/>
</dbReference>
<name>A0ABD1DSU9_CULPP</name>
<dbReference type="CDD" id="cd01650">
    <property type="entry name" value="RT_nLTR_like"/>
    <property type="match status" value="1"/>
</dbReference>
<proteinExistence type="predicted"/>
<evidence type="ECO:0000313" key="3">
    <source>
        <dbReference type="EMBL" id="KAL1401429.1"/>
    </source>
</evidence>
<evidence type="ECO:0000313" key="4">
    <source>
        <dbReference type="Proteomes" id="UP001562425"/>
    </source>
</evidence>